<dbReference type="AlphaFoldDB" id="A0A2V2BD97"/>
<proteinExistence type="predicted"/>
<protein>
    <submittedName>
        <fullName evidence="2">Uncharacterized protein</fullName>
    </submittedName>
</protein>
<name>A0A2V2BD97_9GAMM</name>
<keyword evidence="1" id="KW-0812">Transmembrane</keyword>
<dbReference type="EMBL" id="QGHF01000010">
    <property type="protein sequence ID" value="PWK94558.1"/>
    <property type="molecule type" value="Genomic_DNA"/>
</dbReference>
<reference evidence="2 3" key="1">
    <citation type="submission" date="2018-05" db="EMBL/GenBank/DDBJ databases">
        <title>Genomic Encyclopedia of Type Strains, Phase IV (KMG-V): Genome sequencing to study the core and pangenomes of soil and plant-associated prokaryotes.</title>
        <authorList>
            <person name="Whitman W."/>
        </authorList>
    </citation>
    <scope>NUCLEOTIDE SEQUENCE [LARGE SCALE GENOMIC DNA]</scope>
    <source>
        <strain evidence="2 3">PNA 200-10</strain>
    </source>
</reference>
<sequence>MINRLYTAAFLRAFILSDRARSYCLRSLSALLVLLSPCANALTLADILNNLGQGADSSRKSILSIGMFIGVIAVVGGLCSFKAMKNNPNFRPWHGYLTIVVGAALFSVSAIIKATQAQAGLTPTSELG</sequence>
<evidence type="ECO:0000313" key="3">
    <source>
        <dbReference type="Proteomes" id="UP000245981"/>
    </source>
</evidence>
<evidence type="ECO:0000313" key="2">
    <source>
        <dbReference type="EMBL" id="PWK94558.1"/>
    </source>
</evidence>
<gene>
    <name evidence="2" type="ORF">C7431_11052</name>
</gene>
<dbReference type="RefSeq" id="WP_109717992.1">
    <property type="nucleotide sequence ID" value="NZ_QGHF01000010.1"/>
</dbReference>
<comment type="caution">
    <text evidence="2">The sequence shown here is derived from an EMBL/GenBank/DDBJ whole genome shotgun (WGS) entry which is preliminary data.</text>
</comment>
<accession>A0A2V2BD97</accession>
<feature type="transmembrane region" description="Helical" evidence="1">
    <location>
        <begin position="61"/>
        <end position="81"/>
    </location>
</feature>
<feature type="transmembrane region" description="Helical" evidence="1">
    <location>
        <begin position="93"/>
        <end position="112"/>
    </location>
</feature>
<keyword evidence="1" id="KW-0472">Membrane</keyword>
<dbReference type="OrthoDB" id="6594290at2"/>
<dbReference type="Pfam" id="PF20535">
    <property type="entry name" value="DUF6750"/>
    <property type="match status" value="1"/>
</dbReference>
<dbReference type="Proteomes" id="UP000245981">
    <property type="component" value="Unassembled WGS sequence"/>
</dbReference>
<evidence type="ECO:0000256" key="1">
    <source>
        <dbReference type="SAM" id="Phobius"/>
    </source>
</evidence>
<organism evidence="2 3">
    <name type="scientific">Pantoea allii</name>
    <dbReference type="NCBI Taxonomy" id="574096"/>
    <lineage>
        <taxon>Bacteria</taxon>
        <taxon>Pseudomonadati</taxon>
        <taxon>Pseudomonadota</taxon>
        <taxon>Gammaproteobacteria</taxon>
        <taxon>Enterobacterales</taxon>
        <taxon>Erwiniaceae</taxon>
        <taxon>Pantoea</taxon>
    </lineage>
</organism>
<keyword evidence="1" id="KW-1133">Transmembrane helix</keyword>
<dbReference type="InterPro" id="IPR046638">
    <property type="entry name" value="DUF6750"/>
</dbReference>